<gene>
    <name evidence="1" type="ORF">S06H3_55090</name>
</gene>
<accession>X1QLV9</accession>
<comment type="caution">
    <text evidence="1">The sequence shown here is derived from an EMBL/GenBank/DDBJ whole genome shotgun (WGS) entry which is preliminary data.</text>
</comment>
<dbReference type="EMBL" id="BARV01035289">
    <property type="protein sequence ID" value="GAI55786.1"/>
    <property type="molecule type" value="Genomic_DNA"/>
</dbReference>
<evidence type="ECO:0000313" key="1">
    <source>
        <dbReference type="EMBL" id="GAI55786.1"/>
    </source>
</evidence>
<protein>
    <submittedName>
        <fullName evidence="1">Uncharacterized protein</fullName>
    </submittedName>
</protein>
<reference evidence="1" key="1">
    <citation type="journal article" date="2014" name="Front. Microbiol.">
        <title>High frequency of phylogenetically diverse reductive dehalogenase-homologous genes in deep subseafloor sedimentary metagenomes.</title>
        <authorList>
            <person name="Kawai M."/>
            <person name="Futagami T."/>
            <person name="Toyoda A."/>
            <person name="Takaki Y."/>
            <person name="Nishi S."/>
            <person name="Hori S."/>
            <person name="Arai W."/>
            <person name="Tsubouchi T."/>
            <person name="Morono Y."/>
            <person name="Uchiyama I."/>
            <person name="Ito T."/>
            <person name="Fujiyama A."/>
            <person name="Inagaki F."/>
            <person name="Takami H."/>
        </authorList>
    </citation>
    <scope>NUCLEOTIDE SEQUENCE</scope>
    <source>
        <strain evidence="1">Expedition CK06-06</strain>
    </source>
</reference>
<sequence>LRNSNDDERILAATTEYELIKECKLNAALPACKIKFDLTSLIEGQNVQAKIYKNGVAIGAEQTTDSASYVTKSENFTNFAKDDLIQIYAKSTSFRDCYIRNFRFYYDILQDISQIGDYPLEPFLPTTKGVGEISITNQDPA</sequence>
<proteinExistence type="predicted"/>
<feature type="non-terminal residue" evidence="1">
    <location>
        <position position="1"/>
    </location>
</feature>
<name>X1QLV9_9ZZZZ</name>
<dbReference type="AlphaFoldDB" id="X1QLV9"/>
<organism evidence="1">
    <name type="scientific">marine sediment metagenome</name>
    <dbReference type="NCBI Taxonomy" id="412755"/>
    <lineage>
        <taxon>unclassified sequences</taxon>
        <taxon>metagenomes</taxon>
        <taxon>ecological metagenomes</taxon>
    </lineage>
</organism>